<gene>
    <name evidence="1" type="ORF">Q8F55_003244</name>
</gene>
<dbReference type="GeneID" id="95984287"/>
<reference evidence="1 2" key="1">
    <citation type="submission" date="2023-08" db="EMBL/GenBank/DDBJ databases">
        <title>Annotated Genome Sequence of Vanrija albida AlHP1.</title>
        <authorList>
            <person name="Herzog R."/>
        </authorList>
    </citation>
    <scope>NUCLEOTIDE SEQUENCE [LARGE SCALE GENOMIC DNA]</scope>
    <source>
        <strain evidence="1 2">AlHP1</strain>
    </source>
</reference>
<evidence type="ECO:0000313" key="2">
    <source>
        <dbReference type="Proteomes" id="UP001565368"/>
    </source>
</evidence>
<comment type="caution">
    <text evidence="1">The sequence shown here is derived from an EMBL/GenBank/DDBJ whole genome shotgun (WGS) entry which is preliminary data.</text>
</comment>
<accession>A0ABR3QCX8</accession>
<keyword evidence="2" id="KW-1185">Reference proteome</keyword>
<protein>
    <submittedName>
        <fullName evidence="1">Uncharacterized protein</fullName>
    </submittedName>
</protein>
<dbReference type="RefSeq" id="XP_069212177.1">
    <property type="nucleotide sequence ID" value="XM_069351791.1"/>
</dbReference>
<name>A0ABR3QCX8_9TREE</name>
<sequence>MPFRVDTHLIQITLWIENLRNQTIDNTQICNDCILYADGDCCYHLFDLTEITDAQYYSHLLTIVTPYPQADHHEHVWFFNHIREWQMLYLDVPFEGY</sequence>
<evidence type="ECO:0000313" key="1">
    <source>
        <dbReference type="EMBL" id="KAL1412233.1"/>
    </source>
</evidence>
<proteinExistence type="predicted"/>
<organism evidence="1 2">
    <name type="scientific">Vanrija albida</name>
    <dbReference type="NCBI Taxonomy" id="181172"/>
    <lineage>
        <taxon>Eukaryota</taxon>
        <taxon>Fungi</taxon>
        <taxon>Dikarya</taxon>
        <taxon>Basidiomycota</taxon>
        <taxon>Agaricomycotina</taxon>
        <taxon>Tremellomycetes</taxon>
        <taxon>Trichosporonales</taxon>
        <taxon>Trichosporonaceae</taxon>
        <taxon>Vanrija</taxon>
    </lineage>
</organism>
<dbReference type="EMBL" id="JBBXJM010000002">
    <property type="protein sequence ID" value="KAL1412233.1"/>
    <property type="molecule type" value="Genomic_DNA"/>
</dbReference>
<dbReference type="Proteomes" id="UP001565368">
    <property type="component" value="Unassembled WGS sequence"/>
</dbReference>